<sequence>MKSKEHKDLEQDKDLEQLADILCDVCMESTKLNHAVLSTNWGKESKHDGEQYQLYLCEACFFATVATLKRKHRVKQMFNEDFNEAELERFGRK</sequence>
<protein>
    <submittedName>
        <fullName evidence="2">Uncharacterized protein</fullName>
    </submittedName>
</protein>
<dbReference type="EMBL" id="JAOCCL010000037">
    <property type="protein sequence ID" value="MDH0827366.1"/>
    <property type="molecule type" value="Genomic_DNA"/>
</dbReference>
<dbReference type="EMBL" id="JAOECG010000024">
    <property type="protein sequence ID" value="MDG9788145.1"/>
    <property type="molecule type" value="Genomic_DNA"/>
</dbReference>
<evidence type="ECO:0000313" key="1">
    <source>
        <dbReference type="EMBL" id="MDG9788145.1"/>
    </source>
</evidence>
<organism evidence="2 3">
    <name type="scientific">Acinetobacter johnsonii</name>
    <dbReference type="NCBI Taxonomy" id="40214"/>
    <lineage>
        <taxon>Bacteria</taxon>
        <taxon>Pseudomonadati</taxon>
        <taxon>Pseudomonadota</taxon>
        <taxon>Gammaproteobacteria</taxon>
        <taxon>Moraxellales</taxon>
        <taxon>Moraxellaceae</taxon>
        <taxon>Acinetobacter</taxon>
    </lineage>
</organism>
<name>A0AA42GC67_ACIJO</name>
<dbReference type="Proteomes" id="UP001160116">
    <property type="component" value="Unassembled WGS sequence"/>
</dbReference>
<dbReference type="AlphaFoldDB" id="A0AA42GC67"/>
<proteinExistence type="predicted"/>
<reference evidence="2" key="1">
    <citation type="submission" date="2022-09" db="EMBL/GenBank/DDBJ databases">
        <title>Intensive care unit water sources are persistently colonized with multi-drug resistant bacteria and are the site of extensive horizontal gene transfer of antibiotic resistance genes.</title>
        <authorList>
            <person name="Diorio-Toth L."/>
        </authorList>
    </citation>
    <scope>NUCLEOTIDE SEQUENCE</scope>
    <source>
        <strain evidence="2">GD03885</strain>
        <strain evidence="1">GD04065</strain>
    </source>
</reference>
<comment type="caution">
    <text evidence="2">The sequence shown here is derived from an EMBL/GenBank/DDBJ whole genome shotgun (WGS) entry which is preliminary data.</text>
</comment>
<accession>A0AA42GC67</accession>
<gene>
    <name evidence="2" type="ORF">N5C97_12870</name>
    <name evidence="1" type="ORF">N7566_14380</name>
</gene>
<dbReference type="Proteomes" id="UP001157887">
    <property type="component" value="Unassembled WGS sequence"/>
</dbReference>
<evidence type="ECO:0000313" key="3">
    <source>
        <dbReference type="Proteomes" id="UP001160116"/>
    </source>
</evidence>
<evidence type="ECO:0000313" key="2">
    <source>
        <dbReference type="EMBL" id="MDH0827366.1"/>
    </source>
</evidence>
<dbReference type="RefSeq" id="WP_151732040.1">
    <property type="nucleotide sequence ID" value="NZ_CANMLB010000027.1"/>
</dbReference>